<accession>A0A7W7ZR88</accession>
<keyword evidence="2" id="KW-0732">Signal</keyword>
<organism evidence="3 4">
    <name type="scientific">Granulicella mallensis</name>
    <dbReference type="NCBI Taxonomy" id="940614"/>
    <lineage>
        <taxon>Bacteria</taxon>
        <taxon>Pseudomonadati</taxon>
        <taxon>Acidobacteriota</taxon>
        <taxon>Terriglobia</taxon>
        <taxon>Terriglobales</taxon>
        <taxon>Acidobacteriaceae</taxon>
        <taxon>Granulicella</taxon>
    </lineage>
</organism>
<protein>
    <submittedName>
        <fullName evidence="3">Uncharacterized protein</fullName>
    </submittedName>
</protein>
<name>A0A7W7ZR88_9BACT</name>
<sequence length="246" mass="27039">MRKLLQLAAVLLLTGAAATHAQITNPDNLVAPPPKPPAHRSPNATDDLQWLWQFAKPSPNGRADDLRLDARFQALLQRFFKQPQAMWGPPETHQSLATVIPLFLSQYGTVTAEHNRYLSVDGCVPRFCPAHGLLWIDLGTAHPLLVFAAVNWTTEGHSTDEAAADYSLWLFPNRTIDANALPLELTESLAHWDARLAEAHRLVPHITHALLVEPDGSPFALDPQLAGANTLAPQPDTITPHPEDKD</sequence>
<dbReference type="AlphaFoldDB" id="A0A7W7ZR88"/>
<evidence type="ECO:0000256" key="1">
    <source>
        <dbReference type="SAM" id="MobiDB-lite"/>
    </source>
</evidence>
<feature type="region of interest" description="Disordered" evidence="1">
    <location>
        <begin position="222"/>
        <end position="246"/>
    </location>
</feature>
<dbReference type="Proteomes" id="UP000584867">
    <property type="component" value="Unassembled WGS sequence"/>
</dbReference>
<evidence type="ECO:0000313" key="4">
    <source>
        <dbReference type="Proteomes" id="UP000584867"/>
    </source>
</evidence>
<feature type="signal peptide" evidence="2">
    <location>
        <begin position="1"/>
        <end position="21"/>
    </location>
</feature>
<evidence type="ECO:0000256" key="2">
    <source>
        <dbReference type="SAM" id="SignalP"/>
    </source>
</evidence>
<dbReference type="RefSeq" id="WP_184256760.1">
    <property type="nucleotide sequence ID" value="NZ_JACHIO010000012.1"/>
</dbReference>
<evidence type="ECO:0000313" key="3">
    <source>
        <dbReference type="EMBL" id="MBB5064675.1"/>
    </source>
</evidence>
<gene>
    <name evidence="3" type="ORF">HDF15_003035</name>
</gene>
<reference evidence="3 4" key="1">
    <citation type="submission" date="2020-08" db="EMBL/GenBank/DDBJ databases">
        <title>Genomic Encyclopedia of Type Strains, Phase IV (KMG-V): Genome sequencing to study the core and pangenomes of soil and plant-associated prokaryotes.</title>
        <authorList>
            <person name="Whitman W."/>
        </authorList>
    </citation>
    <scope>NUCLEOTIDE SEQUENCE [LARGE SCALE GENOMIC DNA]</scope>
    <source>
        <strain evidence="3 4">X5P3</strain>
    </source>
</reference>
<feature type="chain" id="PRO_5031536015" evidence="2">
    <location>
        <begin position="22"/>
        <end position="246"/>
    </location>
</feature>
<dbReference type="EMBL" id="JACHIO010000012">
    <property type="protein sequence ID" value="MBB5064675.1"/>
    <property type="molecule type" value="Genomic_DNA"/>
</dbReference>
<proteinExistence type="predicted"/>
<comment type="caution">
    <text evidence="3">The sequence shown here is derived from an EMBL/GenBank/DDBJ whole genome shotgun (WGS) entry which is preliminary data.</text>
</comment>